<keyword evidence="2" id="KW-1185">Reference proteome</keyword>
<accession>A0A562QQN8</accession>
<dbReference type="SUPFAM" id="SSF53474">
    <property type="entry name" value="alpha/beta-Hydrolases"/>
    <property type="match status" value="1"/>
</dbReference>
<sequence>MKTKQPVQVLWGSKGTVGQLYDVLKLWRKRAENVIGQAFTCGHFLPEEAPEETYQALIQFLDK</sequence>
<comment type="caution">
    <text evidence="1">The sequence shown here is derived from an EMBL/GenBank/DDBJ whole genome shotgun (WGS) entry which is preliminary data.</text>
</comment>
<dbReference type="EMBL" id="VLKZ01000002">
    <property type="protein sequence ID" value="TWI59071.1"/>
    <property type="molecule type" value="Genomic_DNA"/>
</dbReference>
<name>A0A562QQN8_9BACI</name>
<dbReference type="RefSeq" id="WP_199757376.1">
    <property type="nucleotide sequence ID" value="NZ_VLKZ01000002.1"/>
</dbReference>
<dbReference type="AlphaFoldDB" id="A0A562QQN8"/>
<dbReference type="InterPro" id="IPR029058">
    <property type="entry name" value="AB_hydrolase_fold"/>
</dbReference>
<dbReference type="Gene3D" id="3.40.50.1820">
    <property type="entry name" value="alpha/beta hydrolase"/>
    <property type="match status" value="1"/>
</dbReference>
<protein>
    <submittedName>
        <fullName evidence="1">Haloacetate dehalogenase</fullName>
    </submittedName>
</protein>
<evidence type="ECO:0000313" key="2">
    <source>
        <dbReference type="Proteomes" id="UP000315711"/>
    </source>
</evidence>
<reference evidence="1 2" key="1">
    <citation type="journal article" date="2015" name="Stand. Genomic Sci.">
        <title>Genomic Encyclopedia of Bacterial and Archaeal Type Strains, Phase III: the genomes of soil and plant-associated and newly described type strains.</title>
        <authorList>
            <person name="Whitman W.B."/>
            <person name="Woyke T."/>
            <person name="Klenk H.P."/>
            <person name="Zhou Y."/>
            <person name="Lilburn T.G."/>
            <person name="Beck B.J."/>
            <person name="De Vos P."/>
            <person name="Vandamme P."/>
            <person name="Eisen J.A."/>
            <person name="Garrity G."/>
            <person name="Hugenholtz P."/>
            <person name="Kyrpides N.C."/>
        </authorList>
    </citation>
    <scope>NUCLEOTIDE SEQUENCE [LARGE SCALE GENOMIC DNA]</scope>
    <source>
        <strain evidence="1 2">CGMCC 1.10116</strain>
    </source>
</reference>
<gene>
    <name evidence="1" type="ORF">IQ10_00782</name>
</gene>
<proteinExistence type="predicted"/>
<dbReference type="Proteomes" id="UP000315711">
    <property type="component" value="Unassembled WGS sequence"/>
</dbReference>
<evidence type="ECO:0000313" key="1">
    <source>
        <dbReference type="EMBL" id="TWI59071.1"/>
    </source>
</evidence>
<organism evidence="1 2">
    <name type="scientific">Halalkalibacter nanhaiisediminis</name>
    <dbReference type="NCBI Taxonomy" id="688079"/>
    <lineage>
        <taxon>Bacteria</taxon>
        <taxon>Bacillati</taxon>
        <taxon>Bacillota</taxon>
        <taxon>Bacilli</taxon>
        <taxon>Bacillales</taxon>
        <taxon>Bacillaceae</taxon>
        <taxon>Halalkalibacter</taxon>
    </lineage>
</organism>